<dbReference type="EMBL" id="JAYMYR010000011">
    <property type="protein sequence ID" value="KAK7332847.1"/>
    <property type="molecule type" value="Genomic_DNA"/>
</dbReference>
<evidence type="ECO:0000313" key="2">
    <source>
        <dbReference type="EMBL" id="KAK7332847.1"/>
    </source>
</evidence>
<feature type="signal peptide" evidence="1">
    <location>
        <begin position="1"/>
        <end position="18"/>
    </location>
</feature>
<keyword evidence="3" id="KW-1185">Reference proteome</keyword>
<comment type="caution">
    <text evidence="2">The sequence shown here is derived from an EMBL/GenBank/DDBJ whole genome shotgun (WGS) entry which is preliminary data.</text>
</comment>
<organism evidence="2 3">
    <name type="scientific">Phaseolus coccineus</name>
    <name type="common">Scarlet runner bean</name>
    <name type="synonym">Phaseolus multiflorus</name>
    <dbReference type="NCBI Taxonomy" id="3886"/>
    <lineage>
        <taxon>Eukaryota</taxon>
        <taxon>Viridiplantae</taxon>
        <taxon>Streptophyta</taxon>
        <taxon>Embryophyta</taxon>
        <taxon>Tracheophyta</taxon>
        <taxon>Spermatophyta</taxon>
        <taxon>Magnoliopsida</taxon>
        <taxon>eudicotyledons</taxon>
        <taxon>Gunneridae</taxon>
        <taxon>Pentapetalae</taxon>
        <taxon>rosids</taxon>
        <taxon>fabids</taxon>
        <taxon>Fabales</taxon>
        <taxon>Fabaceae</taxon>
        <taxon>Papilionoideae</taxon>
        <taxon>50 kb inversion clade</taxon>
        <taxon>NPAAA clade</taxon>
        <taxon>indigoferoid/millettioid clade</taxon>
        <taxon>Phaseoleae</taxon>
        <taxon>Phaseolus</taxon>
    </lineage>
</organism>
<proteinExistence type="predicted"/>
<evidence type="ECO:0000256" key="1">
    <source>
        <dbReference type="SAM" id="SignalP"/>
    </source>
</evidence>
<sequence>MGSLSLELRVLFLSLSLSLDHVIDDIIDNKENKFDQLLSQLRTLVRDSDAFIRFPTRFSSRAPFLSNHPY</sequence>
<gene>
    <name evidence="2" type="ORF">VNO80_29603</name>
</gene>
<accession>A0AAN9LBA7</accession>
<evidence type="ECO:0000313" key="3">
    <source>
        <dbReference type="Proteomes" id="UP001374584"/>
    </source>
</evidence>
<reference evidence="2 3" key="1">
    <citation type="submission" date="2024-01" db="EMBL/GenBank/DDBJ databases">
        <title>The genomes of 5 underutilized Papilionoideae crops provide insights into root nodulation and disease resistanc.</title>
        <authorList>
            <person name="Jiang F."/>
        </authorList>
    </citation>
    <scope>NUCLEOTIDE SEQUENCE [LARGE SCALE GENOMIC DNA]</scope>
    <source>
        <strain evidence="2">JINMINGXINNONG_FW02</strain>
        <tissue evidence="2">Leaves</tissue>
    </source>
</reference>
<dbReference type="AlphaFoldDB" id="A0AAN9LBA7"/>
<name>A0AAN9LBA7_PHACN</name>
<feature type="chain" id="PRO_5042915680" description="Rx N-terminal domain-containing protein" evidence="1">
    <location>
        <begin position="19"/>
        <end position="70"/>
    </location>
</feature>
<keyword evidence="1" id="KW-0732">Signal</keyword>
<evidence type="ECO:0008006" key="4">
    <source>
        <dbReference type="Google" id="ProtNLM"/>
    </source>
</evidence>
<protein>
    <recommendedName>
        <fullName evidence="4">Rx N-terminal domain-containing protein</fullName>
    </recommendedName>
</protein>
<dbReference type="Proteomes" id="UP001374584">
    <property type="component" value="Unassembled WGS sequence"/>
</dbReference>